<keyword evidence="2" id="KW-0812">Transmembrane</keyword>
<dbReference type="Gene3D" id="3.30.70.960">
    <property type="entry name" value="SEA domain"/>
    <property type="match status" value="1"/>
</dbReference>
<dbReference type="InterPro" id="IPR036364">
    <property type="entry name" value="SEA_dom_sf"/>
</dbReference>
<evidence type="ECO:0000313" key="5">
    <source>
        <dbReference type="Proteomes" id="UP001152803"/>
    </source>
</evidence>
<dbReference type="SUPFAM" id="SSF82671">
    <property type="entry name" value="SEA domain"/>
    <property type="match status" value="1"/>
</dbReference>
<evidence type="ECO:0000313" key="4">
    <source>
        <dbReference type="EMBL" id="KAJ8256666.1"/>
    </source>
</evidence>
<dbReference type="InterPro" id="IPR033223">
    <property type="entry name" value="TTMP"/>
</dbReference>
<dbReference type="InterPro" id="IPR000082">
    <property type="entry name" value="SEA_dom"/>
</dbReference>
<feature type="compositionally biased region" description="Basic and acidic residues" evidence="1">
    <location>
        <begin position="138"/>
        <end position="147"/>
    </location>
</feature>
<dbReference type="PROSITE" id="PS50024">
    <property type="entry name" value="SEA"/>
    <property type="match status" value="1"/>
</dbReference>
<evidence type="ECO:0000256" key="1">
    <source>
        <dbReference type="SAM" id="MobiDB-lite"/>
    </source>
</evidence>
<keyword evidence="2" id="KW-1133">Transmembrane helix</keyword>
<comment type="caution">
    <text evidence="4">The sequence shown here is derived from an EMBL/GenBank/DDBJ whole genome shotgun (WGS) entry which is preliminary data.</text>
</comment>
<name>A0A9Q1HQ41_CONCO</name>
<dbReference type="AlphaFoldDB" id="A0A9Q1HQ41"/>
<dbReference type="OrthoDB" id="8879801at2759"/>
<keyword evidence="2" id="KW-0472">Membrane</keyword>
<accession>A0A9Q1HQ41</accession>
<reference evidence="4" key="1">
    <citation type="journal article" date="2023" name="Science">
        <title>Genome structures resolve the early diversification of teleost fishes.</title>
        <authorList>
            <person name="Parey E."/>
            <person name="Louis A."/>
            <person name="Montfort J."/>
            <person name="Bouchez O."/>
            <person name="Roques C."/>
            <person name="Iampietro C."/>
            <person name="Lluch J."/>
            <person name="Castinel A."/>
            <person name="Donnadieu C."/>
            <person name="Desvignes T."/>
            <person name="Floi Bucao C."/>
            <person name="Jouanno E."/>
            <person name="Wen M."/>
            <person name="Mejri S."/>
            <person name="Dirks R."/>
            <person name="Jansen H."/>
            <person name="Henkel C."/>
            <person name="Chen W.J."/>
            <person name="Zahm M."/>
            <person name="Cabau C."/>
            <person name="Klopp C."/>
            <person name="Thompson A.W."/>
            <person name="Robinson-Rechavi M."/>
            <person name="Braasch I."/>
            <person name="Lecointre G."/>
            <person name="Bobe J."/>
            <person name="Postlethwait J.H."/>
            <person name="Berthelot C."/>
            <person name="Roest Crollius H."/>
            <person name="Guiguen Y."/>
        </authorList>
    </citation>
    <scope>NUCLEOTIDE SEQUENCE</scope>
    <source>
        <strain evidence="4">Concon-B</strain>
    </source>
</reference>
<feature type="region of interest" description="Disordered" evidence="1">
    <location>
        <begin position="16"/>
        <end position="52"/>
    </location>
</feature>
<evidence type="ECO:0000259" key="3">
    <source>
        <dbReference type="PROSITE" id="PS50024"/>
    </source>
</evidence>
<feature type="domain" description="SEA" evidence="3">
    <location>
        <begin position="219"/>
        <end position="336"/>
    </location>
</feature>
<sequence length="348" mass="38853">MTEDIELSVLKMKIEEPFDMKNSQSEHTDRQQVTAECEGQSSHDTGEATEEHHLLSAEQPQSNGVHSVQKVRTGSRRYVVEITLEKDPHVAQESVIPLLERNNGDCNAVDDPPDTPVHHGSAASCGYSQEGPGQQPVQEHEGNHSAHLDQGPSGYQAGVESGLRGNGCHSRLKRMVKPWMIIALVLLLIVITAVTLGLLLWAALYKDEDDTFQRDTFVVPLFYSGSLRLVNLNFTDNLLSPSSNQSQALSTQLEDKLSHVYSTSPALGRYFSGAGLYAFRNGSVTAYYWLKFLMPLDHEQLLHFTLSREMVYNVLRQHLYDLEPGSDLLYIDPSAIHMQVGNRTLIRD</sequence>
<dbReference type="Proteomes" id="UP001152803">
    <property type="component" value="Unassembled WGS sequence"/>
</dbReference>
<dbReference type="EMBL" id="JAFJMO010000014">
    <property type="protein sequence ID" value="KAJ8256666.1"/>
    <property type="molecule type" value="Genomic_DNA"/>
</dbReference>
<feature type="compositionally biased region" description="Basic and acidic residues" evidence="1">
    <location>
        <begin position="16"/>
        <end position="30"/>
    </location>
</feature>
<organism evidence="4 5">
    <name type="scientific">Conger conger</name>
    <name type="common">Conger eel</name>
    <name type="synonym">Muraena conger</name>
    <dbReference type="NCBI Taxonomy" id="82655"/>
    <lineage>
        <taxon>Eukaryota</taxon>
        <taxon>Metazoa</taxon>
        <taxon>Chordata</taxon>
        <taxon>Craniata</taxon>
        <taxon>Vertebrata</taxon>
        <taxon>Euteleostomi</taxon>
        <taxon>Actinopterygii</taxon>
        <taxon>Neopterygii</taxon>
        <taxon>Teleostei</taxon>
        <taxon>Anguilliformes</taxon>
        <taxon>Congridae</taxon>
        <taxon>Conger</taxon>
    </lineage>
</organism>
<proteinExistence type="predicted"/>
<keyword evidence="5" id="KW-1185">Reference proteome</keyword>
<gene>
    <name evidence="4" type="ORF">COCON_G00188180</name>
</gene>
<dbReference type="Pfam" id="PF01390">
    <property type="entry name" value="SEA"/>
    <property type="match status" value="1"/>
</dbReference>
<dbReference type="PANTHER" id="PTHR14636">
    <property type="entry name" value="TPA-INDUCED TRANSMEMBRANE PROTEIN"/>
    <property type="match status" value="1"/>
</dbReference>
<protein>
    <recommendedName>
        <fullName evidence="3">SEA domain-containing protein</fullName>
    </recommendedName>
</protein>
<feature type="region of interest" description="Disordered" evidence="1">
    <location>
        <begin position="104"/>
        <end position="160"/>
    </location>
</feature>
<dbReference type="PANTHER" id="PTHR14636:SF1">
    <property type="entry name" value="TPA-INDUCED TRANSMEMBRANE PROTEIN"/>
    <property type="match status" value="1"/>
</dbReference>
<feature type="compositionally biased region" description="Polar residues" evidence="1">
    <location>
        <begin position="31"/>
        <end position="43"/>
    </location>
</feature>
<evidence type="ECO:0000256" key="2">
    <source>
        <dbReference type="SAM" id="Phobius"/>
    </source>
</evidence>
<feature type="transmembrane region" description="Helical" evidence="2">
    <location>
        <begin position="179"/>
        <end position="204"/>
    </location>
</feature>